<protein>
    <submittedName>
        <fullName evidence="1">Uncharacterized protein</fullName>
    </submittedName>
</protein>
<reference evidence="1 2" key="1">
    <citation type="submission" date="2020-03" db="EMBL/GenBank/DDBJ databases">
        <title>Genomic Encyclopedia of Type Strains, Phase IV (KMG-IV): sequencing the most valuable type-strain genomes for metagenomic binning, comparative biology and taxonomic classification.</title>
        <authorList>
            <person name="Goeker M."/>
        </authorList>
    </citation>
    <scope>NUCLEOTIDE SEQUENCE [LARGE SCALE GENOMIC DNA]</scope>
    <source>
        <strain evidence="1 2">DSM 105096</strain>
    </source>
</reference>
<comment type="caution">
    <text evidence="1">The sequence shown here is derived from an EMBL/GenBank/DDBJ whole genome shotgun (WGS) entry which is preliminary data.</text>
</comment>
<dbReference type="Proteomes" id="UP000770785">
    <property type="component" value="Unassembled WGS sequence"/>
</dbReference>
<dbReference type="EMBL" id="JAATJH010000004">
    <property type="protein sequence ID" value="NJC27038.1"/>
    <property type="molecule type" value="Genomic_DNA"/>
</dbReference>
<evidence type="ECO:0000313" key="2">
    <source>
        <dbReference type="Proteomes" id="UP000770785"/>
    </source>
</evidence>
<evidence type="ECO:0000313" key="1">
    <source>
        <dbReference type="EMBL" id="NJC27038.1"/>
    </source>
</evidence>
<gene>
    <name evidence="1" type="ORF">GGR27_002551</name>
</gene>
<proteinExistence type="predicted"/>
<accession>A0ABX0XCN4</accession>
<organism evidence="1 2">
    <name type="scientific">Neolewinella antarctica</name>
    <dbReference type="NCBI Taxonomy" id="442734"/>
    <lineage>
        <taxon>Bacteria</taxon>
        <taxon>Pseudomonadati</taxon>
        <taxon>Bacteroidota</taxon>
        <taxon>Saprospiria</taxon>
        <taxon>Saprospirales</taxon>
        <taxon>Lewinellaceae</taxon>
        <taxon>Neolewinella</taxon>
    </lineage>
</organism>
<keyword evidence="2" id="KW-1185">Reference proteome</keyword>
<sequence length="198" mass="21896">MLNYDVVCPPPAHLVRGGIFKATPITERSRSDQRISLSLRSGFGYAQPPAEFVNPSRTRCAGGYLKQHRLMSVAKVISEYRYLSAVASATLNHRRNLPFPRAPGVRGIFKATPVTERSRSDQRISLSLRSGFGYAQPPAEFVIPPRTRCAGGYLKQHRSLSAAEVISEYRYLSVVASATLNHRRNLSTPRAQGARGDI</sequence>
<name>A0ABX0XCN4_9BACT</name>